<accession>A0AAW8J8Y3</accession>
<gene>
    <name evidence="3" type="ORF">RFH47_07775</name>
</gene>
<dbReference type="Pfam" id="PF13411">
    <property type="entry name" value="MerR_1"/>
    <property type="match status" value="1"/>
</dbReference>
<dbReference type="SMART" id="SM00422">
    <property type="entry name" value="HTH_MERR"/>
    <property type="match status" value="1"/>
</dbReference>
<dbReference type="Proteomes" id="UP001243844">
    <property type="component" value="Unassembled WGS sequence"/>
</dbReference>
<dbReference type="Gene3D" id="1.10.1660.10">
    <property type="match status" value="1"/>
</dbReference>
<name>A0AAW8J8Y3_9GAMM</name>
<feature type="domain" description="HTH merR-type" evidence="2">
    <location>
        <begin position="1"/>
        <end position="69"/>
    </location>
</feature>
<dbReference type="RefSeq" id="WP_308981344.1">
    <property type="nucleotide sequence ID" value="NZ_JAVIDL010000011.1"/>
</dbReference>
<sequence>MNIGELAKKCEVSTDTIRYYEKEGLMHSVLRQDNGYRLYSEIDVARLQFIRTAKKLGFTLSEIRLFLPEIQGGQFYKGDLESKLKQKIIQIDKKVNDLQALRLSIMDIFQLLKCGSDAPLNLNKLRD</sequence>
<dbReference type="GO" id="GO:0003700">
    <property type="term" value="F:DNA-binding transcription factor activity"/>
    <property type="evidence" value="ECO:0007669"/>
    <property type="project" value="InterPro"/>
</dbReference>
<dbReference type="InterPro" id="IPR000551">
    <property type="entry name" value="MerR-type_HTH_dom"/>
</dbReference>
<dbReference type="SUPFAM" id="SSF46955">
    <property type="entry name" value="Putative DNA-binding domain"/>
    <property type="match status" value="1"/>
</dbReference>
<dbReference type="InterPro" id="IPR009061">
    <property type="entry name" value="DNA-bd_dom_put_sf"/>
</dbReference>
<dbReference type="PROSITE" id="PS00552">
    <property type="entry name" value="HTH_MERR_1"/>
    <property type="match status" value="1"/>
</dbReference>
<dbReference type="PANTHER" id="PTHR30204:SF92">
    <property type="entry name" value="HTH-TYPE TRANSCRIPTIONAL REGULATOR ZNTR"/>
    <property type="match status" value="1"/>
</dbReference>
<comment type="caution">
    <text evidence="3">The sequence shown here is derived from an EMBL/GenBank/DDBJ whole genome shotgun (WGS) entry which is preliminary data.</text>
</comment>
<protein>
    <submittedName>
        <fullName evidence="3">MerR family transcriptional regulator</fullName>
    </submittedName>
</protein>
<evidence type="ECO:0000259" key="2">
    <source>
        <dbReference type="PROSITE" id="PS50937"/>
    </source>
</evidence>
<evidence type="ECO:0000313" key="4">
    <source>
        <dbReference type="Proteomes" id="UP001243844"/>
    </source>
</evidence>
<dbReference type="EMBL" id="JAVIDL010000011">
    <property type="protein sequence ID" value="MDQ8935624.1"/>
    <property type="molecule type" value="Genomic_DNA"/>
</dbReference>
<keyword evidence="1" id="KW-0238">DNA-binding</keyword>
<dbReference type="PANTHER" id="PTHR30204">
    <property type="entry name" value="REDOX-CYCLING DRUG-SENSING TRANSCRIPTIONAL ACTIVATOR SOXR"/>
    <property type="match status" value="1"/>
</dbReference>
<proteinExistence type="predicted"/>
<dbReference type="PROSITE" id="PS50937">
    <property type="entry name" value="HTH_MERR_2"/>
    <property type="match status" value="1"/>
</dbReference>
<dbReference type="GO" id="GO:0003677">
    <property type="term" value="F:DNA binding"/>
    <property type="evidence" value="ECO:0007669"/>
    <property type="project" value="UniProtKB-KW"/>
</dbReference>
<organism evidence="3 4">
    <name type="scientific">Acinetobacter rudis</name>
    <dbReference type="NCBI Taxonomy" id="632955"/>
    <lineage>
        <taxon>Bacteria</taxon>
        <taxon>Pseudomonadati</taxon>
        <taxon>Pseudomonadota</taxon>
        <taxon>Gammaproteobacteria</taxon>
        <taxon>Moraxellales</taxon>
        <taxon>Moraxellaceae</taxon>
        <taxon>Acinetobacter</taxon>
    </lineage>
</organism>
<dbReference type="InterPro" id="IPR047057">
    <property type="entry name" value="MerR_fam"/>
</dbReference>
<dbReference type="PRINTS" id="PR00040">
    <property type="entry name" value="HTHMERR"/>
</dbReference>
<evidence type="ECO:0000256" key="1">
    <source>
        <dbReference type="ARBA" id="ARBA00023125"/>
    </source>
</evidence>
<evidence type="ECO:0000313" key="3">
    <source>
        <dbReference type="EMBL" id="MDQ8935624.1"/>
    </source>
</evidence>
<dbReference type="AlphaFoldDB" id="A0AAW8J8Y3"/>
<reference evidence="3" key="1">
    <citation type="submission" date="2023-08" db="EMBL/GenBank/DDBJ databases">
        <title>Emergence of clinically-relevant ST2 carbapenem-resistant Acinetobacter baumannii strains in hospital sewages in Zhejiang, East of China.</title>
        <authorList>
            <person name="Kaichao C."/>
            <person name="Zhang R."/>
        </authorList>
    </citation>
    <scope>NUCLEOTIDE SEQUENCE</scope>
    <source>
        <strain evidence="3">M-RB-37</strain>
    </source>
</reference>